<dbReference type="InterPro" id="IPR036179">
    <property type="entry name" value="Ig-like_dom_sf"/>
</dbReference>
<dbReference type="PROSITE" id="PS50835">
    <property type="entry name" value="IG_LIKE"/>
    <property type="match status" value="2"/>
</dbReference>
<dbReference type="PANTHER" id="PTHR23279">
    <property type="entry name" value="DEFECTIVE PROBOSCIS EXTENSION RESPONSE DPR -RELATED"/>
    <property type="match status" value="1"/>
</dbReference>
<name>A0AAV1YXW5_9ARAC</name>
<organism evidence="2 3">
    <name type="scientific">Larinioides sclopetarius</name>
    <dbReference type="NCBI Taxonomy" id="280406"/>
    <lineage>
        <taxon>Eukaryota</taxon>
        <taxon>Metazoa</taxon>
        <taxon>Ecdysozoa</taxon>
        <taxon>Arthropoda</taxon>
        <taxon>Chelicerata</taxon>
        <taxon>Arachnida</taxon>
        <taxon>Araneae</taxon>
        <taxon>Araneomorphae</taxon>
        <taxon>Entelegynae</taxon>
        <taxon>Araneoidea</taxon>
        <taxon>Araneidae</taxon>
        <taxon>Larinioides</taxon>
    </lineage>
</organism>
<evidence type="ECO:0000313" key="2">
    <source>
        <dbReference type="EMBL" id="CAL1263921.1"/>
    </source>
</evidence>
<dbReference type="InterPro" id="IPR003599">
    <property type="entry name" value="Ig_sub"/>
</dbReference>
<dbReference type="AlphaFoldDB" id="A0AAV1YXW5"/>
<dbReference type="CDD" id="cd00096">
    <property type="entry name" value="Ig"/>
    <property type="match status" value="1"/>
</dbReference>
<dbReference type="InterPro" id="IPR013783">
    <property type="entry name" value="Ig-like_fold"/>
</dbReference>
<protein>
    <recommendedName>
        <fullName evidence="1">Ig-like domain-containing protein</fullName>
    </recommendedName>
</protein>
<dbReference type="EMBL" id="CAXIEN010000010">
    <property type="protein sequence ID" value="CAL1263921.1"/>
    <property type="molecule type" value="Genomic_DNA"/>
</dbReference>
<keyword evidence="3" id="KW-1185">Reference proteome</keyword>
<dbReference type="Gene3D" id="2.60.40.10">
    <property type="entry name" value="Immunoglobulins"/>
    <property type="match status" value="2"/>
</dbReference>
<dbReference type="Proteomes" id="UP001497382">
    <property type="component" value="Unassembled WGS sequence"/>
</dbReference>
<dbReference type="PANTHER" id="PTHR23279:SF36">
    <property type="entry name" value="DEFECTIVE PROBOSCIS EXTENSION RESPONSE 9, ISOFORM A"/>
    <property type="match status" value="1"/>
</dbReference>
<dbReference type="Pfam" id="PF13927">
    <property type="entry name" value="Ig_3"/>
    <property type="match status" value="1"/>
</dbReference>
<comment type="caution">
    <text evidence="2">The sequence shown here is derived from an EMBL/GenBank/DDBJ whole genome shotgun (WGS) entry which is preliminary data.</text>
</comment>
<dbReference type="SMART" id="SM00409">
    <property type="entry name" value="IG"/>
    <property type="match status" value="2"/>
</dbReference>
<dbReference type="InterPro" id="IPR003598">
    <property type="entry name" value="Ig_sub2"/>
</dbReference>
<reference evidence="2 3" key="1">
    <citation type="submission" date="2024-04" db="EMBL/GenBank/DDBJ databases">
        <authorList>
            <person name="Rising A."/>
            <person name="Reimegard J."/>
            <person name="Sonavane S."/>
            <person name="Akerstrom W."/>
            <person name="Nylinder S."/>
            <person name="Hedman E."/>
            <person name="Kallberg Y."/>
        </authorList>
    </citation>
    <scope>NUCLEOTIDE SEQUENCE [LARGE SCALE GENOMIC DNA]</scope>
</reference>
<accession>A0AAV1YXW5</accession>
<dbReference type="SMART" id="SM00408">
    <property type="entry name" value="IGc2"/>
    <property type="match status" value="2"/>
</dbReference>
<feature type="domain" description="Ig-like" evidence="1">
    <location>
        <begin position="180"/>
        <end position="285"/>
    </location>
</feature>
<evidence type="ECO:0000259" key="1">
    <source>
        <dbReference type="PROSITE" id="PS50835"/>
    </source>
</evidence>
<dbReference type="InterPro" id="IPR007110">
    <property type="entry name" value="Ig-like_dom"/>
</dbReference>
<dbReference type="InterPro" id="IPR013106">
    <property type="entry name" value="Ig_V-set"/>
</dbReference>
<dbReference type="FunFam" id="2.60.40.10:FF:000533">
    <property type="entry name" value="Uncharacterized protein, isoform A"/>
    <property type="match status" value="1"/>
</dbReference>
<evidence type="ECO:0000313" key="3">
    <source>
        <dbReference type="Proteomes" id="UP001497382"/>
    </source>
</evidence>
<dbReference type="Pfam" id="PF07686">
    <property type="entry name" value="V-set"/>
    <property type="match status" value="1"/>
</dbReference>
<dbReference type="SMART" id="SM00406">
    <property type="entry name" value="IGv"/>
    <property type="match status" value="2"/>
</dbReference>
<gene>
    <name evidence="2" type="ORF">LARSCL_LOCUS1746</name>
</gene>
<dbReference type="FunFam" id="2.60.40.10:FF:000129">
    <property type="entry name" value="CLUMA_CG018772, isoform A"/>
    <property type="match status" value="1"/>
</dbReference>
<proteinExistence type="predicted"/>
<dbReference type="GO" id="GO:0032589">
    <property type="term" value="C:neuron projection membrane"/>
    <property type="evidence" value="ECO:0007669"/>
    <property type="project" value="TreeGrafter"/>
</dbReference>
<feature type="domain" description="Ig-like" evidence="1">
    <location>
        <begin position="75"/>
        <end position="177"/>
    </location>
</feature>
<dbReference type="InterPro" id="IPR037448">
    <property type="entry name" value="Zig-8"/>
</dbReference>
<sequence length="333" mass="37218">MCQSVVCRIIYLTVCLVLISSINSYGMHTDWSTILSGSDPNGEHLLTRTERSFGGNKIEPPSRPNSYWDDPHYRPYFDNSTERNATAQLGKTAYLNCKIRQLGDRTVGAAQGLSGVKRDVQVSWVRQRDLHILTVGKYTYTSDQRFTSIHLDNSEVWTLEIKYVQKKDAGVYECQVSTEPKMSLSINLNVVVSRAHIPEGPNLYIQSGSTINLTCIITESTSPPVFVFWYHDDRMINYDSSRGGIKVTTENGPTTVSRLRIQNARPSDSGNYSCQPSYADPANITVHVLNGEKPAAMQHGRSSIVVPAPNPLQILLAVFICCAFRTCTSFVRR</sequence>
<dbReference type="GO" id="GO:0050808">
    <property type="term" value="P:synapse organization"/>
    <property type="evidence" value="ECO:0007669"/>
    <property type="project" value="TreeGrafter"/>
</dbReference>
<dbReference type="SUPFAM" id="SSF48726">
    <property type="entry name" value="Immunoglobulin"/>
    <property type="match status" value="2"/>
</dbReference>